<accession>A0AAN4Z2K5</accession>
<feature type="non-terminal residue" evidence="2">
    <location>
        <position position="1"/>
    </location>
</feature>
<evidence type="ECO:0000313" key="3">
    <source>
        <dbReference type="Proteomes" id="UP001328107"/>
    </source>
</evidence>
<proteinExistence type="predicted"/>
<keyword evidence="3" id="KW-1185">Reference proteome</keyword>
<feature type="region of interest" description="Disordered" evidence="1">
    <location>
        <begin position="1"/>
        <end position="25"/>
    </location>
</feature>
<name>A0AAN4Z2K5_9BILA</name>
<comment type="caution">
    <text evidence="2">The sequence shown here is derived from an EMBL/GenBank/DDBJ whole genome shotgun (WGS) entry which is preliminary data.</text>
</comment>
<gene>
    <name evidence="2" type="ORF">PMAYCL1PPCAC_00402</name>
</gene>
<organism evidence="2 3">
    <name type="scientific">Pristionchus mayeri</name>
    <dbReference type="NCBI Taxonomy" id="1317129"/>
    <lineage>
        <taxon>Eukaryota</taxon>
        <taxon>Metazoa</taxon>
        <taxon>Ecdysozoa</taxon>
        <taxon>Nematoda</taxon>
        <taxon>Chromadorea</taxon>
        <taxon>Rhabditida</taxon>
        <taxon>Rhabditina</taxon>
        <taxon>Diplogasteromorpha</taxon>
        <taxon>Diplogasteroidea</taxon>
        <taxon>Neodiplogasteridae</taxon>
        <taxon>Pristionchus</taxon>
    </lineage>
</organism>
<reference evidence="3" key="1">
    <citation type="submission" date="2022-10" db="EMBL/GenBank/DDBJ databases">
        <title>Genome assembly of Pristionchus species.</title>
        <authorList>
            <person name="Yoshida K."/>
            <person name="Sommer R.J."/>
        </authorList>
    </citation>
    <scope>NUCLEOTIDE SEQUENCE [LARGE SCALE GENOMIC DNA]</scope>
    <source>
        <strain evidence="3">RS5460</strain>
    </source>
</reference>
<protein>
    <submittedName>
        <fullName evidence="2">Uncharacterized protein</fullName>
    </submittedName>
</protein>
<dbReference type="EMBL" id="BTRK01000001">
    <property type="protein sequence ID" value="GMR30207.1"/>
    <property type="molecule type" value="Genomic_DNA"/>
</dbReference>
<sequence>PLIRVPIHSGGHATSHPPPSGLHRRRVPGALERRTGKLADVPVQAQYARCKEKRTQPAELRSQEARVQFHADLRL</sequence>
<dbReference type="AlphaFoldDB" id="A0AAN4Z2K5"/>
<dbReference type="Proteomes" id="UP001328107">
    <property type="component" value="Unassembled WGS sequence"/>
</dbReference>
<evidence type="ECO:0000313" key="2">
    <source>
        <dbReference type="EMBL" id="GMR30207.1"/>
    </source>
</evidence>
<evidence type="ECO:0000256" key="1">
    <source>
        <dbReference type="SAM" id="MobiDB-lite"/>
    </source>
</evidence>